<feature type="site" description="Interaction with tRNA" evidence="11">
    <location>
        <position position="120"/>
    </location>
</feature>
<evidence type="ECO:0000256" key="8">
    <source>
        <dbReference type="ARBA" id="ARBA00023157"/>
    </source>
</evidence>
<reference evidence="14" key="3">
    <citation type="journal article" date="2023" name="Int. J. Syst. Evol. Microbiol.">
        <title>Sellimonas catena sp. nov., isolated from human faeces.</title>
        <authorList>
            <person name="Hisatomi A."/>
            <person name="Ohkuma M."/>
            <person name="Sakamoto M."/>
        </authorList>
    </citation>
    <scope>NUCLEOTIDE SEQUENCE</scope>
    <source>
        <strain evidence="14">18CBH55</strain>
    </source>
</reference>
<evidence type="ECO:0000256" key="10">
    <source>
        <dbReference type="ARBA" id="ARBA00056575"/>
    </source>
</evidence>
<name>A0A9W6FGB7_9FIRM</name>
<feature type="active site" description="Cysteine persulfide intermediate" evidence="11">
    <location>
        <position position="192"/>
    </location>
</feature>
<feature type="disulfide bond" description="Alternate" evidence="11">
    <location>
        <begin position="95"/>
        <end position="192"/>
    </location>
</feature>
<accession>A0A9W6FGB7</accession>
<dbReference type="NCBIfam" id="TIGR00420">
    <property type="entry name" value="trmU"/>
    <property type="match status" value="1"/>
</dbReference>
<evidence type="ECO:0000259" key="12">
    <source>
        <dbReference type="Pfam" id="PF20258"/>
    </source>
</evidence>
<gene>
    <name evidence="11 14" type="primary">mnmA</name>
    <name evidence="14" type="ORF">Selli2_26160</name>
</gene>
<evidence type="ECO:0000256" key="2">
    <source>
        <dbReference type="ARBA" id="ARBA00022555"/>
    </source>
</evidence>
<dbReference type="InterPro" id="IPR046884">
    <property type="entry name" value="MnmA-like_central"/>
</dbReference>
<dbReference type="GO" id="GO:0005737">
    <property type="term" value="C:cytoplasm"/>
    <property type="evidence" value="ECO:0007669"/>
    <property type="project" value="UniProtKB-SubCell"/>
</dbReference>
<reference evidence="14" key="1">
    <citation type="submission" date="2022-11" db="EMBL/GenBank/DDBJ databases">
        <title>Draft genome sequence of Sellimonas catena strain 18CBH55.</title>
        <authorList>
            <person name="Atsushi H."/>
            <person name="Moriya O."/>
            <person name="Mitsuo S."/>
        </authorList>
    </citation>
    <scope>NUCLEOTIDE SEQUENCE</scope>
    <source>
        <strain evidence="14">18CBH55</strain>
    </source>
</reference>
<protein>
    <recommendedName>
        <fullName evidence="11">tRNA-specific 2-thiouridylase MnmA</fullName>
        <ecNumber evidence="11">2.8.1.13</ecNumber>
    </recommendedName>
</protein>
<feature type="active site" description="Nucleophile" evidence="11">
    <location>
        <position position="95"/>
    </location>
</feature>
<dbReference type="FunFam" id="3.40.50.620:FF:000115">
    <property type="entry name" value="tRNA-specific 2-thiouridylase MnmA"/>
    <property type="match status" value="1"/>
</dbReference>
<dbReference type="Gene3D" id="3.40.50.620">
    <property type="entry name" value="HUPs"/>
    <property type="match status" value="1"/>
</dbReference>
<evidence type="ECO:0000313" key="14">
    <source>
        <dbReference type="EMBL" id="GLG91189.1"/>
    </source>
</evidence>
<keyword evidence="8 11" id="KW-1015">Disulfide bond</keyword>
<evidence type="ECO:0000256" key="3">
    <source>
        <dbReference type="ARBA" id="ARBA00022679"/>
    </source>
</evidence>
<dbReference type="Gene3D" id="2.40.30.10">
    <property type="entry name" value="Translation factors"/>
    <property type="match status" value="1"/>
</dbReference>
<dbReference type="EMBL" id="BSCH01000018">
    <property type="protein sequence ID" value="GLG91189.1"/>
    <property type="molecule type" value="Genomic_DNA"/>
</dbReference>
<keyword evidence="3 11" id="KW-0808">Transferase</keyword>
<feature type="site" description="Interaction with tRNA" evidence="11">
    <location>
        <position position="333"/>
    </location>
</feature>
<dbReference type="Pfam" id="PF03054">
    <property type="entry name" value="tRNA_Me_trans"/>
    <property type="match status" value="1"/>
</dbReference>
<keyword evidence="5 11" id="KW-0547">Nucleotide-binding</keyword>
<feature type="region of interest" description="Interaction with tRNA" evidence="11">
    <location>
        <begin position="142"/>
        <end position="144"/>
    </location>
</feature>
<keyword evidence="6 11" id="KW-0067">ATP-binding</keyword>
<feature type="region of interest" description="Interaction with tRNA" evidence="11">
    <location>
        <begin position="300"/>
        <end position="301"/>
    </location>
</feature>
<dbReference type="RefSeq" id="WP_087169201.1">
    <property type="nucleotide sequence ID" value="NZ_BSCH01000018.1"/>
</dbReference>
<dbReference type="SUPFAM" id="SSF52402">
    <property type="entry name" value="Adenine nucleotide alpha hydrolases-like"/>
    <property type="match status" value="1"/>
</dbReference>
<dbReference type="Pfam" id="PF20259">
    <property type="entry name" value="tRNA_Me_trans_M"/>
    <property type="match status" value="1"/>
</dbReference>
<evidence type="ECO:0000256" key="5">
    <source>
        <dbReference type="ARBA" id="ARBA00022741"/>
    </source>
</evidence>
<feature type="binding site" evidence="11">
    <location>
        <position position="119"/>
    </location>
    <ligand>
        <name>ATP</name>
        <dbReference type="ChEBI" id="CHEBI:30616"/>
    </ligand>
</feature>
<dbReference type="FunFam" id="2.30.30.280:FF:000001">
    <property type="entry name" value="tRNA-specific 2-thiouridylase MnmA"/>
    <property type="match status" value="1"/>
</dbReference>
<sequence length="350" mass="38655">MKKEKIVIGMSGGVDSSAAAYLLKEEGYDVTGVTMITCDEAQCGQDPSKDAKKVADEIGIPHYTVDFRNQFKSNVMDYFCREYLEGRTPNPCVVCNRFVKWEALLGWAKEIGADLIATGHYANIVKLPNGRYAVANADVSRKDQTYALYNLTQEQLAHTRMPVGKYEKDTIREIAAKAGISVAQKADSQDICFIPDGDYASFIKSHTGQEPKEGNFVDVNGNILGKHKGIIHYTVGQRKGLGVALGYPVFVLAIRPETNEVVLGNDEESLKREVKARLLNPMGAADFKELEGKRIFAKIRYNHRGGWCTLQKTGDDEITCTFEEPQRAVTPGQALVLYSDGYILGGGRII</sequence>
<evidence type="ECO:0000256" key="7">
    <source>
        <dbReference type="ARBA" id="ARBA00022884"/>
    </source>
</evidence>
<evidence type="ECO:0000256" key="4">
    <source>
        <dbReference type="ARBA" id="ARBA00022694"/>
    </source>
</evidence>
<dbReference type="GO" id="GO:0103016">
    <property type="term" value="F:tRNA-uridine 2-sulfurtransferase activity"/>
    <property type="evidence" value="ECO:0007669"/>
    <property type="project" value="UniProtKB-EC"/>
</dbReference>
<feature type="domain" description="tRNA-specific 2-thiouridylase MnmA-like C-terminal" evidence="12">
    <location>
        <begin position="292"/>
        <end position="349"/>
    </location>
</feature>
<feature type="domain" description="tRNA-specific 2-thiouridylase MnmA-like central" evidence="13">
    <location>
        <begin position="201"/>
        <end position="264"/>
    </location>
</feature>
<dbReference type="Pfam" id="PF20258">
    <property type="entry name" value="tRNA_Me_trans_C"/>
    <property type="match status" value="1"/>
</dbReference>
<comment type="caution">
    <text evidence="14">The sequence shown here is derived from an EMBL/GenBank/DDBJ whole genome shotgun (WGS) entry which is preliminary data.</text>
</comment>
<dbReference type="InterPro" id="IPR023382">
    <property type="entry name" value="MnmA-like_central_sf"/>
</dbReference>
<evidence type="ECO:0000259" key="13">
    <source>
        <dbReference type="Pfam" id="PF20259"/>
    </source>
</evidence>
<dbReference type="HAMAP" id="MF_00144">
    <property type="entry name" value="tRNA_thiouridyl_MnmA"/>
    <property type="match status" value="1"/>
</dbReference>
<evidence type="ECO:0000313" key="15">
    <source>
        <dbReference type="Proteomes" id="UP001145094"/>
    </source>
</evidence>
<dbReference type="GO" id="GO:0005524">
    <property type="term" value="F:ATP binding"/>
    <property type="evidence" value="ECO:0007669"/>
    <property type="project" value="UniProtKB-KW"/>
</dbReference>
<keyword evidence="1 11" id="KW-0963">Cytoplasm</keyword>
<dbReference type="AlphaFoldDB" id="A0A9W6FGB7"/>
<dbReference type="GO" id="GO:0000049">
    <property type="term" value="F:tRNA binding"/>
    <property type="evidence" value="ECO:0007669"/>
    <property type="project" value="UniProtKB-KW"/>
</dbReference>
<comment type="function">
    <text evidence="10 11">Catalyzes the 2-thiolation of uridine at the wobble position (U34) of tRNA, leading to the formation of s(2)U34.</text>
</comment>
<evidence type="ECO:0000256" key="11">
    <source>
        <dbReference type="HAMAP-Rule" id="MF_00144"/>
    </source>
</evidence>
<evidence type="ECO:0000256" key="9">
    <source>
        <dbReference type="ARBA" id="ARBA00051542"/>
    </source>
</evidence>
<comment type="subcellular location">
    <subcellularLocation>
        <location evidence="11">Cytoplasm</location>
    </subcellularLocation>
</comment>
<dbReference type="GO" id="GO:0002143">
    <property type="term" value="P:tRNA wobble position uridine thiolation"/>
    <property type="evidence" value="ECO:0007669"/>
    <property type="project" value="TreeGrafter"/>
</dbReference>
<comment type="catalytic activity">
    <reaction evidence="9 11">
        <text>S-sulfanyl-L-cysteinyl-[protein] + uridine(34) in tRNA + AH2 + ATP = 2-thiouridine(34) in tRNA + L-cysteinyl-[protein] + A + AMP + diphosphate + H(+)</text>
        <dbReference type="Rhea" id="RHEA:47032"/>
        <dbReference type="Rhea" id="RHEA-COMP:10131"/>
        <dbReference type="Rhea" id="RHEA-COMP:11726"/>
        <dbReference type="Rhea" id="RHEA-COMP:11727"/>
        <dbReference type="Rhea" id="RHEA-COMP:11728"/>
        <dbReference type="ChEBI" id="CHEBI:13193"/>
        <dbReference type="ChEBI" id="CHEBI:15378"/>
        <dbReference type="ChEBI" id="CHEBI:17499"/>
        <dbReference type="ChEBI" id="CHEBI:29950"/>
        <dbReference type="ChEBI" id="CHEBI:30616"/>
        <dbReference type="ChEBI" id="CHEBI:33019"/>
        <dbReference type="ChEBI" id="CHEBI:61963"/>
        <dbReference type="ChEBI" id="CHEBI:65315"/>
        <dbReference type="ChEBI" id="CHEBI:87170"/>
        <dbReference type="ChEBI" id="CHEBI:456215"/>
        <dbReference type="EC" id="2.8.1.13"/>
    </reaction>
</comment>
<dbReference type="InterPro" id="IPR014729">
    <property type="entry name" value="Rossmann-like_a/b/a_fold"/>
</dbReference>
<keyword evidence="4 11" id="KW-0819">tRNA processing</keyword>
<keyword evidence="7 11" id="KW-0694">RNA-binding</keyword>
<dbReference type="PANTHER" id="PTHR11933">
    <property type="entry name" value="TRNA 5-METHYLAMINOMETHYL-2-THIOURIDYLATE -METHYLTRANSFERASE"/>
    <property type="match status" value="1"/>
</dbReference>
<evidence type="ECO:0000256" key="1">
    <source>
        <dbReference type="ARBA" id="ARBA00022490"/>
    </source>
</evidence>
<comment type="similarity">
    <text evidence="11">Belongs to the MnmA/TRMU family.</text>
</comment>
<proteinExistence type="inferred from homology"/>
<dbReference type="InterPro" id="IPR046885">
    <property type="entry name" value="MnmA-like_C"/>
</dbReference>
<feature type="binding site" evidence="11">
    <location>
        <position position="35"/>
    </location>
    <ligand>
        <name>ATP</name>
        <dbReference type="ChEBI" id="CHEBI:30616"/>
    </ligand>
</feature>
<dbReference type="EC" id="2.8.1.13" evidence="11"/>
<dbReference type="CDD" id="cd01998">
    <property type="entry name" value="MnmA_TRMU-like"/>
    <property type="match status" value="1"/>
</dbReference>
<keyword evidence="2 11" id="KW-0820">tRNA-binding</keyword>
<dbReference type="Gene3D" id="2.30.30.280">
    <property type="entry name" value="Adenine nucleotide alpha hydrolases-like domains"/>
    <property type="match status" value="1"/>
</dbReference>
<dbReference type="NCBIfam" id="NF001138">
    <property type="entry name" value="PRK00143.1"/>
    <property type="match status" value="1"/>
</dbReference>
<feature type="binding site" evidence="11">
    <location>
        <begin position="9"/>
        <end position="16"/>
    </location>
    <ligand>
        <name>ATP</name>
        <dbReference type="ChEBI" id="CHEBI:30616"/>
    </ligand>
</feature>
<dbReference type="PANTHER" id="PTHR11933:SF5">
    <property type="entry name" value="MITOCHONDRIAL TRNA-SPECIFIC 2-THIOURIDYLASE 1"/>
    <property type="match status" value="1"/>
</dbReference>
<organism evidence="14 15">
    <name type="scientific">Sellimonas catena</name>
    <dbReference type="NCBI Taxonomy" id="2994035"/>
    <lineage>
        <taxon>Bacteria</taxon>
        <taxon>Bacillati</taxon>
        <taxon>Bacillota</taxon>
        <taxon>Clostridia</taxon>
        <taxon>Lachnospirales</taxon>
        <taxon>Lachnospiraceae</taxon>
        <taxon>Sellimonas</taxon>
    </lineage>
</organism>
<reference evidence="14" key="2">
    <citation type="submission" date="2022-11" db="EMBL/GenBank/DDBJ databases">
        <title>Draft genome sequence of Sellimonas catena strain 18CBH55.</title>
        <authorList>
            <person name="Hisatomi A."/>
            <person name="Ohkuma M."/>
            <person name="Sakamoto M."/>
        </authorList>
    </citation>
    <scope>NUCLEOTIDE SEQUENCE</scope>
    <source>
        <strain evidence="14">18CBH55</strain>
    </source>
</reference>
<comment type="caution">
    <text evidence="11">Lacks conserved residue(s) required for the propagation of feature annotation.</text>
</comment>
<dbReference type="InterPro" id="IPR004506">
    <property type="entry name" value="MnmA-like"/>
</dbReference>
<dbReference type="Proteomes" id="UP001145094">
    <property type="component" value="Unassembled WGS sequence"/>
</dbReference>
<evidence type="ECO:0000256" key="6">
    <source>
        <dbReference type="ARBA" id="ARBA00022840"/>
    </source>
</evidence>